<gene>
    <name evidence="1" type="ORF">HGT73_00730</name>
</gene>
<protein>
    <submittedName>
        <fullName evidence="1">DUF1852 domain-containing protein</fullName>
    </submittedName>
</protein>
<dbReference type="Pfam" id="PF08908">
    <property type="entry name" value="MesX"/>
    <property type="match status" value="1"/>
</dbReference>
<dbReference type="RefSeq" id="WP_214211707.1">
    <property type="nucleotide sequence ID" value="NZ_JABBFO010000001.1"/>
</dbReference>
<accession>A0ABS5T0R5</accession>
<dbReference type="Proteomes" id="UP000786875">
    <property type="component" value="Unassembled WGS sequence"/>
</dbReference>
<organism evidence="1 2">
    <name type="scientific">Rosenbergiella australiborealis</name>
    <dbReference type="NCBI Taxonomy" id="1544696"/>
    <lineage>
        <taxon>Bacteria</taxon>
        <taxon>Pseudomonadati</taxon>
        <taxon>Pseudomonadota</taxon>
        <taxon>Gammaproteobacteria</taxon>
        <taxon>Enterobacterales</taxon>
        <taxon>Erwiniaceae</taxon>
        <taxon>Rosenbergiella</taxon>
    </lineage>
</organism>
<reference evidence="1 2" key="1">
    <citation type="submission" date="2020-04" db="EMBL/GenBank/DDBJ databases">
        <title>Genome sequencing of Rosenbergiella species.</title>
        <authorList>
            <person name="Alvarez-Perez S."/>
            <person name="Lievens B."/>
        </authorList>
    </citation>
    <scope>NUCLEOTIDE SEQUENCE [LARGE SCALE GENOMIC DNA]</scope>
    <source>
        <strain evidence="1 2">CdVSA20.1</strain>
    </source>
</reference>
<name>A0ABS5T0R5_9GAMM</name>
<dbReference type="PIRSF" id="PIRSF034367">
    <property type="entry name" value="DUF1852"/>
    <property type="match status" value="1"/>
</dbReference>
<sequence>MNNAFSFSIKSLRLDEHYNPSESTRITTNFANLARGEKRQQNLRNALTMINNRFNSLVTWDNPNSDRYAVELDIISVGMEIHAGSDDSFPVIEILKTTIVDTKTGQHIEGIVGNNFSSYVRDYDFSVVLPDFNKNKENFSIPDNYGVLHGNIFKAFVDSEVYAQHFSKQPVICLSVSSKNVYHRTGNVHPVLGIEYQQDAPSLTDYYFEKMGLHVRYFMPANSVAPLAFYFHGDLLSDYSNFELISTISTMETFQKIYRPEIYNANSPAGLRYQPALNHQDHSLTVIEYDREERTRLATEQGKFTEEYFIKPNEAQLEQWSAQQVL</sequence>
<keyword evidence="2" id="KW-1185">Reference proteome</keyword>
<dbReference type="EMBL" id="JABBFO010000001">
    <property type="protein sequence ID" value="MBT0725926.1"/>
    <property type="molecule type" value="Genomic_DNA"/>
</dbReference>
<comment type="caution">
    <text evidence="1">The sequence shown here is derived from an EMBL/GenBank/DDBJ whole genome shotgun (WGS) entry which is preliminary data.</text>
</comment>
<proteinExistence type="predicted"/>
<evidence type="ECO:0000313" key="2">
    <source>
        <dbReference type="Proteomes" id="UP000786875"/>
    </source>
</evidence>
<evidence type="ECO:0000313" key="1">
    <source>
        <dbReference type="EMBL" id="MBT0725926.1"/>
    </source>
</evidence>
<dbReference type="InterPro" id="IPR015004">
    <property type="entry name" value="MesX"/>
</dbReference>